<dbReference type="InterPro" id="IPR011251">
    <property type="entry name" value="Luciferase-like_dom"/>
</dbReference>
<dbReference type="FunFam" id="3.20.20.30:FF:000002">
    <property type="entry name" value="LLM class flavin-dependent oxidoreductase"/>
    <property type="match status" value="1"/>
</dbReference>
<dbReference type="GO" id="GO:0005829">
    <property type="term" value="C:cytosol"/>
    <property type="evidence" value="ECO:0007669"/>
    <property type="project" value="TreeGrafter"/>
</dbReference>
<dbReference type="Proteomes" id="UP000243588">
    <property type="component" value="Unassembled WGS sequence"/>
</dbReference>
<comment type="similarity">
    <text evidence="1">To bacterial alkanal monooxygenase alpha and beta chains.</text>
</comment>
<organism evidence="4 5">
    <name type="scientific">Myroides phaeus</name>
    <dbReference type="NCBI Taxonomy" id="702745"/>
    <lineage>
        <taxon>Bacteria</taxon>
        <taxon>Pseudomonadati</taxon>
        <taxon>Bacteroidota</taxon>
        <taxon>Flavobacteriia</taxon>
        <taxon>Flavobacteriales</taxon>
        <taxon>Flavobacteriaceae</taxon>
        <taxon>Myroides</taxon>
    </lineage>
</organism>
<dbReference type="STRING" id="702745.SAMN05421818_12644"/>
<dbReference type="Pfam" id="PF00296">
    <property type="entry name" value="Bac_luciferase"/>
    <property type="match status" value="1"/>
</dbReference>
<dbReference type="SUPFAM" id="SSF51679">
    <property type="entry name" value="Bacterial luciferase-like"/>
    <property type="match status" value="1"/>
</dbReference>
<sequence length="337" mass="37498">MGDKSKKILYSFLDLAIVGEGKSISQTLQSVLKVAQCAEKFNYSRFWMAEHHNMANIASSATSVLIGFIASGTSKIKVGSGGVMLPNHSSLVIAEQFGTLDALYPNRIDLGVGRAPGTDQLTAMALRRNDVQIADLFPKQIDELQSYFSNTDKQCKVRAFPGEGANVPLWILGSSTESAYLAAELGLPYVFASHFAPHQLQQASRIYKKYFKPSSQLQEPYFVACVNAIVANTSEKAQFLATSFYKMFLGIIRNDRKPMQEPCDTMNGVWTTEEEAAVYNMTACSFIGTPDDIREDVQRFCDILEVDELMITAPIYDEQEKIISLELFSEVIKECRK</sequence>
<reference evidence="5" key="1">
    <citation type="submission" date="2016-10" db="EMBL/GenBank/DDBJ databases">
        <authorList>
            <person name="Varghese N."/>
            <person name="Submissions S."/>
        </authorList>
    </citation>
    <scope>NUCLEOTIDE SEQUENCE [LARGE SCALE GENOMIC DNA]</scope>
    <source>
        <strain evidence="5">DSM 23313</strain>
    </source>
</reference>
<accession>A0A1G8GFP9</accession>
<evidence type="ECO:0000313" key="4">
    <source>
        <dbReference type="EMBL" id="SDH93117.1"/>
    </source>
</evidence>
<dbReference type="GO" id="GO:0016705">
    <property type="term" value="F:oxidoreductase activity, acting on paired donors, with incorporation or reduction of molecular oxygen"/>
    <property type="evidence" value="ECO:0007669"/>
    <property type="project" value="InterPro"/>
</dbReference>
<gene>
    <name evidence="4" type="ORF">SAMN05421818_12644</name>
</gene>
<dbReference type="EMBL" id="FNDQ01000026">
    <property type="protein sequence ID" value="SDH93117.1"/>
    <property type="molecule type" value="Genomic_DNA"/>
</dbReference>
<protein>
    <recommendedName>
        <fullName evidence="2">Luciferase-like monooxygenase</fullName>
    </recommendedName>
</protein>
<dbReference type="AlphaFoldDB" id="A0A1G8GFP9"/>
<dbReference type="Gene3D" id="3.20.20.30">
    <property type="entry name" value="Luciferase-like domain"/>
    <property type="match status" value="1"/>
</dbReference>
<feature type="domain" description="Luciferase-like" evidence="3">
    <location>
        <begin position="25"/>
        <end position="299"/>
    </location>
</feature>
<dbReference type="InterPro" id="IPR050766">
    <property type="entry name" value="Bact_Lucif_Oxidored"/>
</dbReference>
<dbReference type="PANTHER" id="PTHR30137:SF6">
    <property type="entry name" value="LUCIFERASE-LIKE MONOOXYGENASE"/>
    <property type="match status" value="1"/>
</dbReference>
<dbReference type="InterPro" id="IPR036661">
    <property type="entry name" value="Luciferase-like_sf"/>
</dbReference>
<evidence type="ECO:0000259" key="3">
    <source>
        <dbReference type="Pfam" id="PF00296"/>
    </source>
</evidence>
<dbReference type="PANTHER" id="PTHR30137">
    <property type="entry name" value="LUCIFERASE-LIKE MONOOXYGENASE"/>
    <property type="match status" value="1"/>
</dbReference>
<evidence type="ECO:0000256" key="2">
    <source>
        <dbReference type="ARBA" id="ARBA00074555"/>
    </source>
</evidence>
<evidence type="ECO:0000313" key="5">
    <source>
        <dbReference type="Proteomes" id="UP000243588"/>
    </source>
</evidence>
<dbReference type="RefSeq" id="WP_090410245.1">
    <property type="nucleotide sequence ID" value="NZ_FNDQ01000026.1"/>
</dbReference>
<proteinExistence type="predicted"/>
<evidence type="ECO:0000256" key="1">
    <source>
        <dbReference type="ARBA" id="ARBA00007789"/>
    </source>
</evidence>
<dbReference type="InterPro" id="IPR019949">
    <property type="entry name" value="CmoO-like"/>
</dbReference>
<keyword evidence="5" id="KW-1185">Reference proteome</keyword>
<dbReference type="NCBIfam" id="TIGR03558">
    <property type="entry name" value="oxido_grp_1"/>
    <property type="match status" value="1"/>
</dbReference>
<name>A0A1G8GFP9_9FLAO</name>